<gene>
    <name evidence="13 16" type="primary">yidC</name>
    <name evidence="16" type="ORF">VRS74_09850</name>
</gene>
<comment type="similarity">
    <text evidence="2 13">Belongs to the OXA1/ALB3/YidC family. Type 1 subfamily.</text>
</comment>
<dbReference type="Pfam" id="PF02096">
    <property type="entry name" value="60KD_IMP"/>
    <property type="match status" value="1"/>
</dbReference>
<comment type="caution">
    <text evidence="16">The sequence shown here is derived from an EMBL/GenBank/DDBJ whole genome shotgun (WGS) entry which is preliminary data.</text>
</comment>
<dbReference type="Gene3D" id="2.70.98.90">
    <property type="match status" value="1"/>
</dbReference>
<reference evidence="16 17" key="1">
    <citation type="submission" date="2024-01" db="EMBL/GenBank/DDBJ databases">
        <title>The genome sequence of Erythrobacteraceae sp. strain 1XM1-14.</title>
        <authorList>
            <person name="Liu Y."/>
        </authorList>
    </citation>
    <scope>NUCLEOTIDE SEQUENCE [LARGE SCALE GENOMIC DNA]</scope>
    <source>
        <strain evidence="16 17">1XM1-14</strain>
    </source>
</reference>
<feature type="domain" description="Membrane insertase YidC/Oxa/ALB C-terminal" evidence="14">
    <location>
        <begin position="362"/>
        <end position="558"/>
    </location>
</feature>
<evidence type="ECO:0000256" key="7">
    <source>
        <dbReference type="ARBA" id="ARBA00022927"/>
    </source>
</evidence>
<organism evidence="16 17">
    <name type="scientific">Altererythrobacter litoralis</name>
    <dbReference type="NCBI Taxonomy" id="3113904"/>
    <lineage>
        <taxon>Bacteria</taxon>
        <taxon>Pseudomonadati</taxon>
        <taxon>Pseudomonadota</taxon>
        <taxon>Alphaproteobacteria</taxon>
        <taxon>Sphingomonadales</taxon>
        <taxon>Erythrobacteraceae</taxon>
        <taxon>Altererythrobacter</taxon>
    </lineage>
</organism>
<evidence type="ECO:0000256" key="13">
    <source>
        <dbReference type="HAMAP-Rule" id="MF_01810"/>
    </source>
</evidence>
<feature type="domain" description="Membrane insertase YidC N-terminal" evidence="15">
    <location>
        <begin position="78"/>
        <end position="351"/>
    </location>
</feature>
<feature type="transmembrane region" description="Helical" evidence="13">
    <location>
        <begin position="487"/>
        <end position="508"/>
    </location>
</feature>
<dbReference type="HAMAP" id="MF_01810">
    <property type="entry name" value="YidC_type1"/>
    <property type="match status" value="1"/>
</dbReference>
<proteinExistence type="inferred from homology"/>
<dbReference type="CDD" id="cd20070">
    <property type="entry name" value="5TM_YidC_Alb3"/>
    <property type="match status" value="1"/>
</dbReference>
<keyword evidence="7 13" id="KW-0653">Protein transport</keyword>
<dbReference type="Proteomes" id="UP001343492">
    <property type="component" value="Unassembled WGS sequence"/>
</dbReference>
<dbReference type="NCBIfam" id="TIGR03593">
    <property type="entry name" value="yidC_nterm"/>
    <property type="match status" value="1"/>
</dbReference>
<evidence type="ECO:0000256" key="9">
    <source>
        <dbReference type="ARBA" id="ARBA00023136"/>
    </source>
</evidence>
<sequence length="583" mass="63544">MDNQRNLLLAVALSGLLILGWDMAMRVFYPQASLSGQPDAVATSSEAAPAAASPAAIGGAGGGGAPVDLDAALASPERVRIDAPRLEGSINLVGARLDDIELKDHRDALGEDSRPVQLFAPQGTSGQYFAEFGFLANGQRLPDDLQWQASGTTLTTSTPVTLTHTSEDGLTYSITFSIDDNYMIDAVQSVENTGTAGAVVQPFALINRTSANASPSTFNAHSGPMGAFGDTVEYGPDYDDLAEEGSHTPAGGAPDWFGFSDIYWLSALVPTDQKDATAGFRSLGNDIYRADLIYAPQTLAPGAKISRDTRLFAGAKESVVLGDYERAGIENFGKAIDWGWFEWFVKPMVWLLRTLYEFVGNFGVAIILLTVIIRGVMFPIAQKQFASMAAMRAVQPKMKALQERYKDDKQKQQQEVMKLYKDEGINPLAGCLPILIQIPIFFALYKALILAIEMRHKPFVLWIQDLSAPDPAKILNLFGLLPFDPPGFLGIGVLAVLLGITMWLTFRLNPTAMDPVQQQIFSFMPWILMFVMAPFAAGLLLYWVTSNLLTLAQQSYLYSKHPQLRAQAEKDKADQALADKRKG</sequence>
<dbReference type="InterPro" id="IPR019998">
    <property type="entry name" value="Membr_insert_YidC"/>
</dbReference>
<dbReference type="PANTHER" id="PTHR12428">
    <property type="entry name" value="OXA1"/>
    <property type="match status" value="1"/>
</dbReference>
<dbReference type="RefSeq" id="WP_354145089.1">
    <property type="nucleotide sequence ID" value="NZ_JAZDQV010000009.1"/>
</dbReference>
<keyword evidence="6 13" id="KW-0812">Transmembrane</keyword>
<accession>A0ABU7GFX6</accession>
<keyword evidence="17" id="KW-1185">Reference proteome</keyword>
<dbReference type="Pfam" id="PF14849">
    <property type="entry name" value="YidC_periplas"/>
    <property type="match status" value="1"/>
</dbReference>
<evidence type="ECO:0000256" key="11">
    <source>
        <dbReference type="ARBA" id="ARBA00033245"/>
    </source>
</evidence>
<evidence type="ECO:0000256" key="2">
    <source>
        <dbReference type="ARBA" id="ARBA00010527"/>
    </source>
</evidence>
<evidence type="ECO:0000256" key="10">
    <source>
        <dbReference type="ARBA" id="ARBA00023186"/>
    </source>
</evidence>
<evidence type="ECO:0000256" key="1">
    <source>
        <dbReference type="ARBA" id="ARBA00004429"/>
    </source>
</evidence>
<feature type="transmembrane region" description="Helical" evidence="13">
    <location>
        <begin position="520"/>
        <end position="544"/>
    </location>
</feature>
<evidence type="ECO:0000256" key="3">
    <source>
        <dbReference type="ARBA" id="ARBA00015325"/>
    </source>
</evidence>
<evidence type="ECO:0000313" key="16">
    <source>
        <dbReference type="EMBL" id="MEE1877985.1"/>
    </source>
</evidence>
<feature type="transmembrane region" description="Helical" evidence="13">
    <location>
        <begin position="358"/>
        <end position="381"/>
    </location>
</feature>
<keyword evidence="5 13" id="KW-1003">Cell membrane</keyword>
<name>A0ABU7GFX6_9SPHN</name>
<dbReference type="InterPro" id="IPR001708">
    <property type="entry name" value="YidC/ALB3/OXA1/COX18"/>
</dbReference>
<dbReference type="InterPro" id="IPR028053">
    <property type="entry name" value="Membr_insert_YidC_N"/>
</dbReference>
<dbReference type="PRINTS" id="PR01900">
    <property type="entry name" value="YIDCPROTEIN"/>
</dbReference>
<dbReference type="PRINTS" id="PR00701">
    <property type="entry name" value="60KDINNERMP"/>
</dbReference>
<dbReference type="EMBL" id="JAZDQV010000009">
    <property type="protein sequence ID" value="MEE1877985.1"/>
    <property type="molecule type" value="Genomic_DNA"/>
</dbReference>
<protein>
    <recommendedName>
        <fullName evidence="3 13">Membrane protein insertase YidC</fullName>
    </recommendedName>
    <alternativeName>
        <fullName evidence="12 13">Foldase YidC</fullName>
    </alternativeName>
    <alternativeName>
        <fullName evidence="11 13">Membrane integrase YidC</fullName>
    </alternativeName>
    <alternativeName>
        <fullName evidence="13">Membrane protein YidC</fullName>
    </alternativeName>
</protein>
<dbReference type="PANTHER" id="PTHR12428:SF65">
    <property type="entry name" value="CYTOCHROME C OXIDASE ASSEMBLY PROTEIN COX18, MITOCHONDRIAL"/>
    <property type="match status" value="1"/>
</dbReference>
<dbReference type="InterPro" id="IPR047196">
    <property type="entry name" value="YidC_ALB_C"/>
</dbReference>
<comment type="subunit">
    <text evidence="13">Interacts with the Sec translocase complex via SecD. Specifically interacts with transmembrane segments of nascent integral membrane proteins during membrane integration.</text>
</comment>
<keyword evidence="8 13" id="KW-1133">Transmembrane helix</keyword>
<evidence type="ECO:0000313" key="17">
    <source>
        <dbReference type="Proteomes" id="UP001343492"/>
    </source>
</evidence>
<dbReference type="CDD" id="cd19961">
    <property type="entry name" value="EcYidC-like_peri"/>
    <property type="match status" value="1"/>
</dbReference>
<feature type="transmembrane region" description="Helical" evidence="13">
    <location>
        <begin position="427"/>
        <end position="452"/>
    </location>
</feature>
<dbReference type="NCBIfam" id="NF002353">
    <property type="entry name" value="PRK01318.1-4"/>
    <property type="match status" value="1"/>
</dbReference>
<evidence type="ECO:0000256" key="6">
    <source>
        <dbReference type="ARBA" id="ARBA00022692"/>
    </source>
</evidence>
<keyword evidence="4 13" id="KW-0813">Transport</keyword>
<evidence type="ECO:0000256" key="4">
    <source>
        <dbReference type="ARBA" id="ARBA00022448"/>
    </source>
</evidence>
<keyword evidence="9 13" id="KW-0472">Membrane</keyword>
<comment type="function">
    <text evidence="13">Required for the insertion and/or proper folding and/or complex formation of integral membrane proteins into the membrane. Involved in integration of membrane proteins that insert both dependently and independently of the Sec translocase complex, as well as at least some lipoproteins. Aids folding of multispanning membrane proteins.</text>
</comment>
<comment type="subcellular location">
    <subcellularLocation>
        <location evidence="1">Cell inner membrane</location>
        <topology evidence="1">Multi-pass membrane protein</topology>
    </subcellularLocation>
    <subcellularLocation>
        <location evidence="13">Cell membrane</location>
        <topology evidence="13">Multi-pass membrane protein</topology>
    </subcellularLocation>
</comment>
<dbReference type="InterPro" id="IPR038221">
    <property type="entry name" value="YidC_periplasmic_sf"/>
</dbReference>
<evidence type="ECO:0000256" key="5">
    <source>
        <dbReference type="ARBA" id="ARBA00022475"/>
    </source>
</evidence>
<dbReference type="NCBIfam" id="TIGR03592">
    <property type="entry name" value="yidC_oxa1_cterm"/>
    <property type="match status" value="1"/>
</dbReference>
<evidence type="ECO:0000259" key="15">
    <source>
        <dbReference type="Pfam" id="PF14849"/>
    </source>
</evidence>
<dbReference type="InterPro" id="IPR028055">
    <property type="entry name" value="YidC/Oxa/ALB_C"/>
</dbReference>
<evidence type="ECO:0000259" key="14">
    <source>
        <dbReference type="Pfam" id="PF02096"/>
    </source>
</evidence>
<keyword evidence="10 13" id="KW-0143">Chaperone</keyword>
<evidence type="ECO:0000256" key="8">
    <source>
        <dbReference type="ARBA" id="ARBA00022989"/>
    </source>
</evidence>
<evidence type="ECO:0000256" key="12">
    <source>
        <dbReference type="ARBA" id="ARBA00033342"/>
    </source>
</evidence>